<dbReference type="Gene3D" id="3.40.50.1820">
    <property type="entry name" value="alpha/beta hydrolase"/>
    <property type="match status" value="1"/>
</dbReference>
<protein>
    <submittedName>
        <fullName evidence="3">Dienelactone hydrolase</fullName>
    </submittedName>
</protein>
<dbReference type="PANTHER" id="PTHR22946:SF0">
    <property type="entry name" value="DIENELACTONE HYDROLASE DOMAIN-CONTAINING PROTEIN"/>
    <property type="match status" value="1"/>
</dbReference>
<feature type="signal peptide" evidence="1">
    <location>
        <begin position="1"/>
        <end position="19"/>
    </location>
</feature>
<dbReference type="EMBL" id="QCYK01000002">
    <property type="protein sequence ID" value="PUZ25694.1"/>
    <property type="molecule type" value="Genomic_DNA"/>
</dbReference>
<name>A0A2T7BHE0_9BACT</name>
<dbReference type="InterPro" id="IPR002925">
    <property type="entry name" value="Dienelactn_hydro"/>
</dbReference>
<dbReference type="Proteomes" id="UP000244450">
    <property type="component" value="Unassembled WGS sequence"/>
</dbReference>
<keyword evidence="3" id="KW-0378">Hydrolase</keyword>
<dbReference type="RefSeq" id="WP_108687533.1">
    <property type="nucleotide sequence ID" value="NZ_QCYK01000002.1"/>
</dbReference>
<dbReference type="Pfam" id="PF01738">
    <property type="entry name" value="DLH"/>
    <property type="match status" value="1"/>
</dbReference>
<evidence type="ECO:0000259" key="2">
    <source>
        <dbReference type="Pfam" id="PF01738"/>
    </source>
</evidence>
<accession>A0A2T7BHE0</accession>
<dbReference type="GO" id="GO:0016787">
    <property type="term" value="F:hydrolase activity"/>
    <property type="evidence" value="ECO:0007669"/>
    <property type="project" value="UniProtKB-KW"/>
</dbReference>
<evidence type="ECO:0000313" key="4">
    <source>
        <dbReference type="Proteomes" id="UP000244450"/>
    </source>
</evidence>
<reference evidence="3 4" key="1">
    <citation type="submission" date="2018-04" db="EMBL/GenBank/DDBJ databases">
        <title>Chitinophaga fuyangensis sp. nov., isolated from soil in a chemical factory.</title>
        <authorList>
            <person name="Chen K."/>
        </authorList>
    </citation>
    <scope>NUCLEOTIDE SEQUENCE [LARGE SCALE GENOMIC DNA]</scope>
    <source>
        <strain evidence="3 4">LY-1</strain>
    </source>
</reference>
<feature type="chain" id="PRO_5015396033" evidence="1">
    <location>
        <begin position="20"/>
        <end position="268"/>
    </location>
</feature>
<evidence type="ECO:0000313" key="3">
    <source>
        <dbReference type="EMBL" id="PUZ25694.1"/>
    </source>
</evidence>
<evidence type="ECO:0000256" key="1">
    <source>
        <dbReference type="SAM" id="SignalP"/>
    </source>
</evidence>
<keyword evidence="1" id="KW-0732">Signal</keyword>
<dbReference type="SUPFAM" id="SSF53474">
    <property type="entry name" value="alpha/beta-Hydrolases"/>
    <property type="match status" value="1"/>
</dbReference>
<dbReference type="InterPro" id="IPR029058">
    <property type="entry name" value="AB_hydrolase_fold"/>
</dbReference>
<proteinExistence type="predicted"/>
<dbReference type="OrthoDB" id="9787933at2"/>
<dbReference type="AlphaFoldDB" id="A0A2T7BHE0"/>
<keyword evidence="4" id="KW-1185">Reference proteome</keyword>
<gene>
    <name evidence="3" type="ORF">DCC81_15620</name>
</gene>
<feature type="domain" description="Dienelactone hydrolase" evidence="2">
    <location>
        <begin position="38"/>
        <end position="248"/>
    </location>
</feature>
<comment type="caution">
    <text evidence="3">The sequence shown here is derived from an EMBL/GenBank/DDBJ whole genome shotgun (WGS) entry which is preliminary data.</text>
</comment>
<sequence length="268" mass="28739">MLKMLALAALVGLTGSAAAQDLNGKEVVYHAGSATLKGYFVSAALQQKRPGVVILPAWMGPTAFSKKVADLLGTYGYNALVADIYGDGQVLSDTKTAAEKSGYYKKNYAEYQLRIKAAIDALVAQGADANNIAVIGYCFGGTGALEAARADLPVKGVVSFHGGLTRDTTRTVTPVMTRVLVLHGDADQTMTHADVENFRQEMRDSKADWQMDIYADAPHGFTEPGSKAYNEAAARRSWVAMGNFLDEIFGTQRSVPWRYTLADANAGK</sequence>
<organism evidence="3 4">
    <name type="scientific">Chitinophaga parva</name>
    <dbReference type="NCBI Taxonomy" id="2169414"/>
    <lineage>
        <taxon>Bacteria</taxon>
        <taxon>Pseudomonadati</taxon>
        <taxon>Bacteroidota</taxon>
        <taxon>Chitinophagia</taxon>
        <taxon>Chitinophagales</taxon>
        <taxon>Chitinophagaceae</taxon>
        <taxon>Chitinophaga</taxon>
    </lineage>
</organism>
<dbReference type="InterPro" id="IPR050261">
    <property type="entry name" value="FrsA_esterase"/>
</dbReference>
<dbReference type="PANTHER" id="PTHR22946">
    <property type="entry name" value="DIENELACTONE HYDROLASE DOMAIN-CONTAINING PROTEIN-RELATED"/>
    <property type="match status" value="1"/>
</dbReference>